<dbReference type="OrthoDB" id="4762412at2"/>
<dbReference type="EMBL" id="MTBC01000009">
    <property type="protein sequence ID" value="OQD41951.1"/>
    <property type="molecule type" value="Genomic_DNA"/>
</dbReference>
<dbReference type="InterPro" id="IPR008334">
    <property type="entry name" value="5'-Nucleotdase_C"/>
</dbReference>
<dbReference type="PRINTS" id="PR01607">
    <property type="entry name" value="APYRASEFAMLY"/>
</dbReference>
<keyword evidence="1" id="KW-0732">Signal</keyword>
<dbReference type="GO" id="GO:0008253">
    <property type="term" value="F:5'-nucleotidase activity"/>
    <property type="evidence" value="ECO:0007669"/>
    <property type="project" value="TreeGrafter"/>
</dbReference>
<organism evidence="3 4">
    <name type="scientific">Croceivirga radicis</name>
    <dbReference type="NCBI Taxonomy" id="1929488"/>
    <lineage>
        <taxon>Bacteria</taxon>
        <taxon>Pseudomonadati</taxon>
        <taxon>Bacteroidota</taxon>
        <taxon>Flavobacteriia</taxon>
        <taxon>Flavobacteriales</taxon>
        <taxon>Flavobacteriaceae</taxon>
        <taxon>Croceivirga</taxon>
    </lineage>
</organism>
<dbReference type="Pfam" id="PF02872">
    <property type="entry name" value="5_nucleotid_C"/>
    <property type="match status" value="1"/>
</dbReference>
<evidence type="ECO:0000256" key="1">
    <source>
        <dbReference type="SAM" id="SignalP"/>
    </source>
</evidence>
<feature type="chain" id="PRO_5011985930" evidence="1">
    <location>
        <begin position="19"/>
        <end position="249"/>
    </location>
</feature>
<keyword evidence="4" id="KW-1185">Reference proteome</keyword>
<dbReference type="InterPro" id="IPR006179">
    <property type="entry name" value="5_nucleotidase/apyrase"/>
</dbReference>
<evidence type="ECO:0000313" key="3">
    <source>
        <dbReference type="EMBL" id="OQD41951.1"/>
    </source>
</evidence>
<dbReference type="GO" id="GO:0009166">
    <property type="term" value="P:nucleotide catabolic process"/>
    <property type="evidence" value="ECO:0007669"/>
    <property type="project" value="InterPro"/>
</dbReference>
<sequence>MKLIYTFLVLFVLVSCKKAPTQLTKITAKTTVVDSTVASTTTITDFVAPYKKQLTTKMEQVLSYTPINLTREDGKLQSTLGNLMADMCLDIANPLYQEKTNNTIDFAMFNNGGIRAPIPKGAVTMQHAFQLMPFENELVVATLTGDKVAELVSFFIENNRAHPLSKEINLILDGKDYTLMIHGKPLERTKTYNVLTSDYLQNGGDHMDFFKNPVTLTPLDYKVRDAIIDYFKKTDTLKVSLDNRVISKQ</sequence>
<dbReference type="PANTHER" id="PTHR11575:SF24">
    <property type="entry name" value="5'-NUCLEOTIDASE"/>
    <property type="match status" value="1"/>
</dbReference>
<dbReference type="GO" id="GO:0008768">
    <property type="term" value="F:UDP-sugar diphosphatase activity"/>
    <property type="evidence" value="ECO:0007669"/>
    <property type="project" value="TreeGrafter"/>
</dbReference>
<reference evidence="3 4" key="1">
    <citation type="submission" date="2016-12" db="EMBL/GenBank/DDBJ databases">
        <authorList>
            <person name="Song W.-J."/>
            <person name="Kurnit D.M."/>
        </authorList>
    </citation>
    <scope>NUCLEOTIDE SEQUENCE [LARGE SCALE GENOMIC DNA]</scope>
    <source>
        <strain evidence="3 4">HSG9</strain>
    </source>
</reference>
<evidence type="ECO:0000259" key="2">
    <source>
        <dbReference type="Pfam" id="PF02872"/>
    </source>
</evidence>
<dbReference type="Proteomes" id="UP000191680">
    <property type="component" value="Unassembled WGS sequence"/>
</dbReference>
<dbReference type="RefSeq" id="WP_080319541.1">
    <property type="nucleotide sequence ID" value="NZ_MTBC01000009.1"/>
</dbReference>
<dbReference type="PROSITE" id="PS51257">
    <property type="entry name" value="PROKAR_LIPOPROTEIN"/>
    <property type="match status" value="1"/>
</dbReference>
<dbReference type="Gene3D" id="3.90.780.10">
    <property type="entry name" value="5'-Nucleotidase, C-terminal domain"/>
    <property type="match status" value="1"/>
</dbReference>
<dbReference type="GO" id="GO:0030288">
    <property type="term" value="C:outer membrane-bounded periplasmic space"/>
    <property type="evidence" value="ECO:0007669"/>
    <property type="project" value="TreeGrafter"/>
</dbReference>
<proteinExistence type="predicted"/>
<dbReference type="AlphaFoldDB" id="A0A1V6LP38"/>
<accession>A0A1V6LP38</accession>
<keyword evidence="3" id="KW-0378">Hydrolase</keyword>
<protein>
    <submittedName>
        <fullName evidence="3">UDP-sugar hydrolase</fullName>
    </submittedName>
</protein>
<dbReference type="PANTHER" id="PTHR11575">
    <property type="entry name" value="5'-NUCLEOTIDASE-RELATED"/>
    <property type="match status" value="1"/>
</dbReference>
<gene>
    <name evidence="3" type="ORF">BUL40_12610</name>
</gene>
<dbReference type="InterPro" id="IPR036907">
    <property type="entry name" value="5'-Nucleotdase_C_sf"/>
</dbReference>
<evidence type="ECO:0000313" key="4">
    <source>
        <dbReference type="Proteomes" id="UP000191680"/>
    </source>
</evidence>
<comment type="caution">
    <text evidence="3">The sequence shown here is derived from an EMBL/GenBank/DDBJ whole genome shotgun (WGS) entry which is preliminary data.</text>
</comment>
<feature type="domain" description="5'-Nucleotidase C-terminal" evidence="2">
    <location>
        <begin position="70"/>
        <end position="211"/>
    </location>
</feature>
<dbReference type="SUPFAM" id="SSF55816">
    <property type="entry name" value="5'-nucleotidase (syn. UDP-sugar hydrolase), C-terminal domain"/>
    <property type="match status" value="1"/>
</dbReference>
<name>A0A1V6LP38_9FLAO</name>
<feature type="signal peptide" evidence="1">
    <location>
        <begin position="1"/>
        <end position="18"/>
    </location>
</feature>